<dbReference type="Gene3D" id="3.10.10.10">
    <property type="entry name" value="HIV Type 1 Reverse Transcriptase, subunit A, domain 1"/>
    <property type="match status" value="1"/>
</dbReference>
<feature type="compositionally biased region" description="Low complexity" evidence="8">
    <location>
        <begin position="592"/>
        <end position="604"/>
    </location>
</feature>
<feature type="compositionally biased region" description="Polar residues" evidence="8">
    <location>
        <begin position="735"/>
        <end position="747"/>
    </location>
</feature>
<dbReference type="FunFam" id="3.10.10.10:FF:000007">
    <property type="entry name" value="Retrovirus-related Pol polyprotein from transposon 17.6-like Protein"/>
    <property type="match status" value="1"/>
</dbReference>
<dbReference type="InterPro" id="IPR050951">
    <property type="entry name" value="Retrovirus_Pol_polyprotein"/>
</dbReference>
<feature type="compositionally biased region" description="Low complexity" evidence="8">
    <location>
        <begin position="619"/>
        <end position="641"/>
    </location>
</feature>
<gene>
    <name evidence="10" type="ORF">PR001_g28500</name>
</gene>
<dbReference type="FunFam" id="3.30.70.270:FF:000020">
    <property type="entry name" value="Transposon Tf2-6 polyprotein-like Protein"/>
    <property type="match status" value="1"/>
</dbReference>
<dbReference type="SUPFAM" id="SSF56672">
    <property type="entry name" value="DNA/RNA polymerases"/>
    <property type="match status" value="1"/>
</dbReference>
<dbReference type="Pfam" id="PF17917">
    <property type="entry name" value="RT_RNaseH"/>
    <property type="match status" value="1"/>
</dbReference>
<dbReference type="CDD" id="cd09274">
    <property type="entry name" value="RNase_HI_RT_Ty3"/>
    <property type="match status" value="1"/>
</dbReference>
<keyword evidence="2" id="KW-0808">Transferase</keyword>
<feature type="domain" description="Reverse transcriptase" evidence="9">
    <location>
        <begin position="108"/>
        <end position="288"/>
    </location>
</feature>
<evidence type="ECO:0000313" key="10">
    <source>
        <dbReference type="EMBL" id="KAE8966132.1"/>
    </source>
</evidence>
<accession>A0A6A3HAH6</accession>
<feature type="compositionally biased region" description="Low complexity" evidence="8">
    <location>
        <begin position="526"/>
        <end position="544"/>
    </location>
</feature>
<protein>
    <recommendedName>
        <fullName evidence="9">Reverse transcriptase domain-containing protein</fullName>
    </recommendedName>
</protein>
<feature type="compositionally biased region" description="Basic and acidic residues" evidence="8">
    <location>
        <begin position="675"/>
        <end position="688"/>
    </location>
</feature>
<dbReference type="Proteomes" id="UP000429607">
    <property type="component" value="Unassembled WGS sequence"/>
</dbReference>
<feature type="region of interest" description="Disordered" evidence="8">
    <location>
        <begin position="518"/>
        <end position="882"/>
    </location>
</feature>
<evidence type="ECO:0000256" key="3">
    <source>
        <dbReference type="ARBA" id="ARBA00022695"/>
    </source>
</evidence>
<dbReference type="GO" id="GO:0006508">
    <property type="term" value="P:proteolysis"/>
    <property type="evidence" value="ECO:0007669"/>
    <property type="project" value="UniProtKB-KW"/>
</dbReference>
<dbReference type="InterPro" id="IPR041373">
    <property type="entry name" value="RT_RNaseH"/>
</dbReference>
<evidence type="ECO:0000256" key="2">
    <source>
        <dbReference type="ARBA" id="ARBA00022679"/>
    </source>
</evidence>
<reference evidence="10 11" key="1">
    <citation type="submission" date="2018-09" db="EMBL/GenBank/DDBJ databases">
        <title>Genomic investigation of the strawberry pathogen Phytophthora fragariae indicates pathogenicity is determined by transcriptional variation in three key races.</title>
        <authorList>
            <person name="Adams T.M."/>
            <person name="Armitage A.D."/>
            <person name="Sobczyk M.K."/>
            <person name="Bates H.J."/>
            <person name="Dunwell J.M."/>
            <person name="Nellist C.F."/>
            <person name="Harrison R.J."/>
        </authorList>
    </citation>
    <scope>NUCLEOTIDE SEQUENCE [LARGE SCALE GENOMIC DNA]</scope>
    <source>
        <strain evidence="10 11">SCRP249</strain>
    </source>
</reference>
<dbReference type="GO" id="GO:0008233">
    <property type="term" value="F:peptidase activity"/>
    <property type="evidence" value="ECO:0007669"/>
    <property type="project" value="UniProtKB-KW"/>
</dbReference>
<feature type="compositionally biased region" description="Low complexity" evidence="8">
    <location>
        <begin position="755"/>
        <end position="770"/>
    </location>
</feature>
<dbReference type="PANTHER" id="PTHR37984">
    <property type="entry name" value="PROTEIN CBG26694"/>
    <property type="match status" value="1"/>
</dbReference>
<organism evidence="10 11">
    <name type="scientific">Phytophthora rubi</name>
    <dbReference type="NCBI Taxonomy" id="129364"/>
    <lineage>
        <taxon>Eukaryota</taxon>
        <taxon>Sar</taxon>
        <taxon>Stramenopiles</taxon>
        <taxon>Oomycota</taxon>
        <taxon>Peronosporomycetes</taxon>
        <taxon>Peronosporales</taxon>
        <taxon>Peronosporaceae</taxon>
        <taxon>Phytophthora</taxon>
    </lineage>
</organism>
<evidence type="ECO:0000256" key="4">
    <source>
        <dbReference type="ARBA" id="ARBA00022722"/>
    </source>
</evidence>
<dbReference type="FunFam" id="3.10.20.370:FF:000001">
    <property type="entry name" value="Retrovirus-related Pol polyprotein from transposon 17.6-like protein"/>
    <property type="match status" value="1"/>
</dbReference>
<evidence type="ECO:0000256" key="8">
    <source>
        <dbReference type="SAM" id="MobiDB-lite"/>
    </source>
</evidence>
<dbReference type="InterPro" id="IPR043128">
    <property type="entry name" value="Rev_trsase/Diguanyl_cyclase"/>
</dbReference>
<evidence type="ECO:0000259" key="9">
    <source>
        <dbReference type="PROSITE" id="PS50878"/>
    </source>
</evidence>
<keyword evidence="1" id="KW-0645">Protease</keyword>
<keyword evidence="3" id="KW-0548">Nucleotidyltransferase</keyword>
<comment type="caution">
    <text evidence="10">The sequence shown here is derived from an EMBL/GenBank/DDBJ whole genome shotgun (WGS) entry which is preliminary data.</text>
</comment>
<dbReference type="Pfam" id="PF00078">
    <property type="entry name" value="RVT_1"/>
    <property type="match status" value="1"/>
</dbReference>
<proteinExistence type="predicted"/>
<dbReference type="InterPro" id="IPR000477">
    <property type="entry name" value="RT_dom"/>
</dbReference>
<dbReference type="PROSITE" id="PS50878">
    <property type="entry name" value="RT_POL"/>
    <property type="match status" value="1"/>
</dbReference>
<feature type="compositionally biased region" description="Basic and acidic residues" evidence="8">
    <location>
        <begin position="851"/>
        <end position="865"/>
    </location>
</feature>
<dbReference type="GO" id="GO:0004519">
    <property type="term" value="F:endonuclease activity"/>
    <property type="evidence" value="ECO:0007669"/>
    <property type="project" value="UniProtKB-KW"/>
</dbReference>
<evidence type="ECO:0000313" key="11">
    <source>
        <dbReference type="Proteomes" id="UP000429607"/>
    </source>
</evidence>
<evidence type="ECO:0000256" key="7">
    <source>
        <dbReference type="ARBA" id="ARBA00022918"/>
    </source>
</evidence>
<keyword evidence="4" id="KW-0540">Nuclease</keyword>
<keyword evidence="5" id="KW-0255">Endonuclease</keyword>
<dbReference type="CDD" id="cd01647">
    <property type="entry name" value="RT_LTR"/>
    <property type="match status" value="1"/>
</dbReference>
<evidence type="ECO:0000256" key="1">
    <source>
        <dbReference type="ARBA" id="ARBA00022670"/>
    </source>
</evidence>
<evidence type="ECO:0000256" key="5">
    <source>
        <dbReference type="ARBA" id="ARBA00022759"/>
    </source>
</evidence>
<sequence>MNILSMNGELRVERLNEWLDTMGDTVTPLQDESEVRIGVEEADARKLVMKLLRVYRNLSVNSGDCPPATALDMHHHIHTGDASPIMLKRRRQAQTEDKGIEDKVNQMLNAGVIEEGNGAWGFPVVLVRKKDGEVRFWVDYRALNKVTKKDVYPLPRIDETLEALGGALLFTTLDLRAGYWQVLVAPEDRDKTAFTTKKGLYRFVRIPFGLTNAPSTFQRMMNGVLRGLTWTTCLVYLDEIVIFTRGGIERHIVEVANVLERLAGAGLTLKLKKCTFATKSMDYLGHELSSDGVRPLQRLISAVREFPRPTDATEVKRFVHLPGYYRRFVEGFGSIAAPMAKLLRKTAEWRWTSEQEQAFERIKAILTTKPLLIYPDFRLPFRVVTDASKVGLGACLMQERDGGWKPVAYASKVNSETEGKYGITELECLAVVWAIKLFRPYLYGRKFTILTDHAALKWLMTSPNLTGKLHRWALTLQEFDFDVQYRPGSTNVVADALSRAPAAATVLAAIGRRRLAKQRAAERVAPTEGTGETADAGGAKETTAQRSEGDQVARIGAELGMSGSFPEEARSNDRSAAAASALQPEPEKRQTGDTAQDTATSAAAEQRSTTGSEWPVTRGAAETEAAAVTAAADGVVETDTALPKPKELTPRRTRRAERQTGAGTTLGPQTRAAKRLAEEAERRRRDEATALNYSESGSGGVPKTMSGEEHETYDAPASTLVMPVGTVEVRRAMSTEEQSTSAGSTPASDGELRGLPAARDATATTPTLTGGRRDTTTNRQRRVGDEATGQGRRQATPVAKQYANPQKGGEEQVQRKMPTRDTVGPQDKAQPRPMKAGKGRRPADTVLSRTGGDEGRDTLQGHDADSPAGEAESLDARRPSEPTLQLTDQEIVEAQQRSRLVQRLAEAGEYQGKKFSKRATIRTGQDTYGRLTPTLE</sequence>
<name>A0A6A3HAH6_9STRA</name>
<dbReference type="PANTHER" id="PTHR37984:SF5">
    <property type="entry name" value="PROTEIN NYNRIN-LIKE"/>
    <property type="match status" value="1"/>
</dbReference>
<evidence type="ECO:0000256" key="6">
    <source>
        <dbReference type="ARBA" id="ARBA00022801"/>
    </source>
</evidence>
<dbReference type="GO" id="GO:0003964">
    <property type="term" value="F:RNA-directed DNA polymerase activity"/>
    <property type="evidence" value="ECO:0007669"/>
    <property type="project" value="UniProtKB-KW"/>
</dbReference>
<keyword evidence="7" id="KW-0695">RNA-directed DNA polymerase</keyword>
<dbReference type="Gene3D" id="3.30.70.270">
    <property type="match status" value="2"/>
</dbReference>
<dbReference type="EMBL" id="QXFV01005148">
    <property type="protein sequence ID" value="KAE8966132.1"/>
    <property type="molecule type" value="Genomic_DNA"/>
</dbReference>
<keyword evidence="6" id="KW-0378">Hydrolase</keyword>
<dbReference type="InterPro" id="IPR043502">
    <property type="entry name" value="DNA/RNA_pol_sf"/>
</dbReference>
<dbReference type="AlphaFoldDB" id="A0A6A3HAH6"/>